<organism evidence="2 3">
    <name type="scientific">Tibeticola sediminis</name>
    <dbReference type="NCBI Taxonomy" id="1917811"/>
    <lineage>
        <taxon>Bacteria</taxon>
        <taxon>Pseudomonadati</taxon>
        <taxon>Pseudomonadota</taxon>
        <taxon>Betaproteobacteria</taxon>
        <taxon>Burkholderiales</taxon>
        <taxon>Comamonadaceae</taxon>
        <taxon>Tibeticola</taxon>
    </lineage>
</organism>
<feature type="transmembrane region" description="Helical" evidence="1">
    <location>
        <begin position="232"/>
        <end position="254"/>
    </location>
</feature>
<keyword evidence="1" id="KW-1133">Transmembrane helix</keyword>
<proteinExistence type="predicted"/>
<evidence type="ECO:0000256" key="1">
    <source>
        <dbReference type="SAM" id="Phobius"/>
    </source>
</evidence>
<feature type="transmembrane region" description="Helical" evidence="1">
    <location>
        <begin position="266"/>
        <end position="285"/>
    </location>
</feature>
<feature type="transmembrane region" description="Helical" evidence="1">
    <location>
        <begin position="292"/>
        <end position="309"/>
    </location>
</feature>
<name>A0A3N4UQ99_9BURK</name>
<accession>A0A3N4UQ99</accession>
<gene>
    <name evidence="2" type="ORF">EDC62_0528</name>
</gene>
<feature type="transmembrane region" description="Helical" evidence="1">
    <location>
        <begin position="20"/>
        <end position="48"/>
    </location>
</feature>
<keyword evidence="1" id="KW-0812">Transmembrane</keyword>
<feature type="transmembrane region" description="Helical" evidence="1">
    <location>
        <begin position="384"/>
        <end position="408"/>
    </location>
</feature>
<feature type="transmembrane region" description="Helical" evidence="1">
    <location>
        <begin position="342"/>
        <end position="364"/>
    </location>
</feature>
<dbReference type="EMBL" id="RKQL01000001">
    <property type="protein sequence ID" value="RPE72822.1"/>
    <property type="molecule type" value="Genomic_DNA"/>
</dbReference>
<feature type="transmembrane region" description="Helical" evidence="1">
    <location>
        <begin position="137"/>
        <end position="155"/>
    </location>
</feature>
<keyword evidence="1" id="KW-0472">Membrane</keyword>
<evidence type="ECO:0000313" key="2">
    <source>
        <dbReference type="EMBL" id="RPE72822.1"/>
    </source>
</evidence>
<evidence type="ECO:0000313" key="3">
    <source>
        <dbReference type="Proteomes" id="UP000272193"/>
    </source>
</evidence>
<keyword evidence="3" id="KW-1185">Reference proteome</keyword>
<sequence>MTPEMLYALRDQAGVPSHPAVFLILGVLTFALHIAAVQVMLGAAALTLRGAFSTDLKWRRLAAAMITTAKIAVSVAIVLGVAPLLFVQVIYDPFWYTSNVLSAWWVIGFIMLLIAGYIAMYVFYWKNHDIVAEGGRGGGWMVLSLALLLAVGWIVHSLTYQMLFPEQWMDWYAPNGQIDPSGRSLHLSHLPRFLFFIALSAPVTGAWLFAYRRYLQGGKESDGVYLAFLRGLAQQLMLVGGVVAVVIGAVWMLTLPEKMAWFAGSVWMWMALAALLAVVALPLVLREKLDTGFWGYAIFGAGAVALIVVGASREVLRFVTLLGSHGYNALDYRITMDWYSTLLFFITFGVLGGMTLAYLLTVAWKAGQHKGDGPYVPSAGVTRIGQWSVSLLVIWTLLYFGVGFWVWAR</sequence>
<feature type="transmembrane region" description="Helical" evidence="1">
    <location>
        <begin position="103"/>
        <end position="125"/>
    </location>
</feature>
<protein>
    <submittedName>
        <fullName evidence="2">Uncharacterized protein</fullName>
    </submittedName>
</protein>
<comment type="caution">
    <text evidence="2">The sequence shown here is derived from an EMBL/GenBank/DDBJ whole genome shotgun (WGS) entry which is preliminary data.</text>
</comment>
<dbReference type="AlphaFoldDB" id="A0A3N4UQ99"/>
<feature type="transmembrane region" description="Helical" evidence="1">
    <location>
        <begin position="193"/>
        <end position="211"/>
    </location>
</feature>
<dbReference type="Proteomes" id="UP000272193">
    <property type="component" value="Unassembled WGS sequence"/>
</dbReference>
<feature type="transmembrane region" description="Helical" evidence="1">
    <location>
        <begin position="69"/>
        <end position="91"/>
    </location>
</feature>
<dbReference type="RefSeq" id="WP_124220169.1">
    <property type="nucleotide sequence ID" value="NZ_RKQL01000001.1"/>
</dbReference>
<dbReference type="OrthoDB" id="9810382at2"/>
<reference evidence="2 3" key="1">
    <citation type="submission" date="2018-11" db="EMBL/GenBank/DDBJ databases">
        <title>Genomic Encyclopedia of Type Strains, Phase IV (KMG-IV): sequencing the most valuable type-strain genomes for metagenomic binning, comparative biology and taxonomic classification.</title>
        <authorList>
            <person name="Goeker M."/>
        </authorList>
    </citation>
    <scope>NUCLEOTIDE SEQUENCE [LARGE SCALE GENOMIC DNA]</scope>
    <source>
        <strain evidence="2 3">DSM 101684</strain>
    </source>
</reference>